<dbReference type="SUPFAM" id="SSF53474">
    <property type="entry name" value="alpha/beta-Hydrolases"/>
    <property type="match status" value="1"/>
</dbReference>
<sequence>MGTDSRSTASAAQLEAVLPPAVDAMSTRRTVNGVELHVITAGDPADPVVVLLHGFPEYWYGWREVIGPLVDAGYRVLVPDQRGYNRSEKPDGVPAYRTDELTRDIVGLIATEACDTAHVVGHDWGGVVAWELACRFPEVVDRLAIVNAPHPTAYRRQLLSNPEQLRRSWYAVCVQLPWLPELACRSDNYRLLERALRGTAAPGTFTDGELARYRQAWDRDGALTGMLNWYRAALRDPPRLPTDRIDAPTLVVWGEDDAALVPSLAVDSVGFCATSRLELLPATSHWVPHEAPDRLCDHLTEHLEGE</sequence>
<dbReference type="PRINTS" id="PR00412">
    <property type="entry name" value="EPOXHYDRLASE"/>
</dbReference>
<dbReference type="OrthoDB" id="299757at2157"/>
<dbReference type="EMBL" id="SHMP01000006">
    <property type="protein sequence ID" value="RZV08217.1"/>
    <property type="molecule type" value="Genomic_DNA"/>
</dbReference>
<evidence type="ECO:0000259" key="2">
    <source>
        <dbReference type="Pfam" id="PF00561"/>
    </source>
</evidence>
<evidence type="ECO:0000313" key="4">
    <source>
        <dbReference type="Proteomes" id="UP000291097"/>
    </source>
</evidence>
<organism evidence="3 4">
    <name type="scientific">Natrinema hispanicum</name>
    <dbReference type="NCBI Taxonomy" id="392421"/>
    <lineage>
        <taxon>Archaea</taxon>
        <taxon>Methanobacteriati</taxon>
        <taxon>Methanobacteriota</taxon>
        <taxon>Stenosarchaea group</taxon>
        <taxon>Halobacteria</taxon>
        <taxon>Halobacteriales</taxon>
        <taxon>Natrialbaceae</taxon>
        <taxon>Natrinema</taxon>
    </lineage>
</organism>
<name>A0A482YAH6_9EURY</name>
<evidence type="ECO:0000313" key="3">
    <source>
        <dbReference type="EMBL" id="RZV08217.1"/>
    </source>
</evidence>
<dbReference type="PRINTS" id="PR00111">
    <property type="entry name" value="ABHYDROLASE"/>
</dbReference>
<dbReference type="PANTHER" id="PTHR43329">
    <property type="entry name" value="EPOXIDE HYDROLASE"/>
    <property type="match status" value="1"/>
</dbReference>
<reference evidence="3 4" key="1">
    <citation type="submission" date="2019-02" db="EMBL/GenBank/DDBJ databases">
        <title>Genomic Encyclopedia of Archaeal and Bacterial Type Strains, Phase II (KMG-II): from individual species to whole genera.</title>
        <authorList>
            <person name="Goeker M."/>
        </authorList>
    </citation>
    <scope>NUCLEOTIDE SEQUENCE [LARGE SCALE GENOMIC DNA]</scope>
    <source>
        <strain evidence="3 4">DSM 18328</strain>
    </source>
</reference>
<dbReference type="InterPro" id="IPR000073">
    <property type="entry name" value="AB_hydrolase_1"/>
</dbReference>
<dbReference type="RefSeq" id="WP_130501208.1">
    <property type="nucleotide sequence ID" value="NZ_SHMP01000006.1"/>
</dbReference>
<dbReference type="InterPro" id="IPR029058">
    <property type="entry name" value="AB_hydrolase_fold"/>
</dbReference>
<dbReference type="AlphaFoldDB" id="A0A482YAH6"/>
<evidence type="ECO:0000256" key="1">
    <source>
        <dbReference type="ARBA" id="ARBA00022801"/>
    </source>
</evidence>
<dbReference type="Pfam" id="PF00561">
    <property type="entry name" value="Abhydrolase_1"/>
    <property type="match status" value="1"/>
</dbReference>
<protein>
    <submittedName>
        <fullName evidence="3">Pimeloyl-ACP methyl ester carboxylesterase</fullName>
    </submittedName>
</protein>
<proteinExistence type="predicted"/>
<dbReference type="GO" id="GO:0016787">
    <property type="term" value="F:hydrolase activity"/>
    <property type="evidence" value="ECO:0007669"/>
    <property type="project" value="UniProtKB-KW"/>
</dbReference>
<gene>
    <name evidence="3" type="ORF">BDK88_3184</name>
</gene>
<dbReference type="InterPro" id="IPR000639">
    <property type="entry name" value="Epox_hydrolase-like"/>
</dbReference>
<keyword evidence="1" id="KW-0378">Hydrolase</keyword>
<dbReference type="Proteomes" id="UP000291097">
    <property type="component" value="Unassembled WGS sequence"/>
</dbReference>
<comment type="caution">
    <text evidence="3">The sequence shown here is derived from an EMBL/GenBank/DDBJ whole genome shotgun (WGS) entry which is preliminary data.</text>
</comment>
<feature type="domain" description="AB hydrolase-1" evidence="2">
    <location>
        <begin position="47"/>
        <end position="292"/>
    </location>
</feature>
<accession>A0A482YAH6</accession>
<dbReference type="Gene3D" id="3.40.50.1820">
    <property type="entry name" value="alpha/beta hydrolase"/>
    <property type="match status" value="1"/>
</dbReference>